<keyword evidence="2" id="KW-1185">Reference proteome</keyword>
<name>A0ACC1BPU4_9ROSI</name>
<evidence type="ECO:0000313" key="2">
    <source>
        <dbReference type="Proteomes" id="UP001164250"/>
    </source>
</evidence>
<sequence>MPFDSTKATLDRIVEALKDDKTNAVGLYGMGGVGKTTLAKVLAKRVKEETIFDNVVMAVVSQTPNTKIIQGQIADSLNFKFEEETEQGRAGRLYLRLKEEKRILIILDDVWAELDLTTVGIPFGDDQKGCKIFLTTRRLQVCHAMRCQHQFQLDALNEKEGLSLLKSHAGISDESPTLNDMAIKVAGECKGLPLAIVSVGSALRQKTISEWKEALRKLKMSKLNVIENVDRDVYACLQFSYDYLKSQEIKSYFLLCSLFPEDHEIGLEELVRYGMGLGLNLDADSIEDSRDQLCAMVDNLKASCLLLDAGEEDFIKMHDVVRDFALWTASKQNHAFLVNAGISELQKVESQEQYMAINLVEWERGIMLPDGLMYPNLQILILDAYGFGLTLSKASDAFFEGMKALKVLTLTQVQLSMKSLQFLTNLRTLHLKYCELEGISSLGMLKRLEILSLEGSVFDELPDELGELSQLRLLDLFECSTLKRIPPNVLRRLSHLEELYIGSSSYSSWAGEGMDAETSNVSLSELNSLRRLTHLLLHIHDECLPKDFAFSSTLQSYEIQVNEDYDSFWGGRRTIAKKKFSKSRILNIRSGKFTTFAAFKALYPTLEHFKSSNIEDCENIVPTIDPMGLIELKSLQLQYCYSLKCIVDASLRQVPATAFSNLVELSVDHLLGLREICHDGRPPKEFLEKLESISVYHCHNIYTLFPTILVQRLHKLKKASINYCFELQKVFELEGPSHSGEENLVLLSSLEELALIYLPELRCIWKGPTQYLRLKSLKMFEVEGCHSLTYLFSLSVAQSLVQLEEVIVRNCGRLEHFVSSEEEDNKGKEIVVAANGNDIPLPKLRKLRIECLPSLISLCPKNYKSTWPTTLEELLLTGFGNSAPSFIVELEAVMKTAIEKLRILLLKNSYVQLCNTVLGLLRFGLPNLEILEIYECEVKVILQLEGLTADGQHKFLLPNLKELKLTYLAELESLFKGPIHVLGLQNLTNLEIWRCNSLKHIFSLTLAQNLVQLKQLEIGNCEELEQILVVDDETLLNNKDHLFFPNLFQIMVNECHKLKCVFPINIGRHLQQLQQIHVREANQLEEVFGHTDSADLINNKEILLPELQELSLFDLPNLTNFCPVGYHFIFPSLECLCVLHCPKITTRFSYSQNNQSVHAEAKASKTSKEDGSAEFPTEIDGGIQNSKEGGSAEFHSVADWSHFDFSDVLPPFVEQ</sequence>
<accession>A0ACC1BPU4</accession>
<dbReference type="EMBL" id="CM047899">
    <property type="protein sequence ID" value="KAJ0101102.1"/>
    <property type="molecule type" value="Genomic_DNA"/>
</dbReference>
<reference evidence="2" key="1">
    <citation type="journal article" date="2023" name="G3 (Bethesda)">
        <title>Genome assembly and association tests identify interacting loci associated with vigor, precocity, and sex in interspecific pistachio rootstocks.</title>
        <authorList>
            <person name="Palmer W."/>
            <person name="Jacygrad E."/>
            <person name="Sagayaradj S."/>
            <person name="Cavanaugh K."/>
            <person name="Han R."/>
            <person name="Bertier L."/>
            <person name="Beede B."/>
            <person name="Kafkas S."/>
            <person name="Golino D."/>
            <person name="Preece J."/>
            <person name="Michelmore R."/>
        </authorList>
    </citation>
    <scope>NUCLEOTIDE SEQUENCE [LARGE SCALE GENOMIC DNA]</scope>
</reference>
<evidence type="ECO:0000313" key="1">
    <source>
        <dbReference type="EMBL" id="KAJ0101102.1"/>
    </source>
</evidence>
<gene>
    <name evidence="1" type="ORF">Patl1_04627</name>
</gene>
<dbReference type="Proteomes" id="UP001164250">
    <property type="component" value="Chromosome 3"/>
</dbReference>
<comment type="caution">
    <text evidence="1">The sequence shown here is derived from an EMBL/GenBank/DDBJ whole genome shotgun (WGS) entry which is preliminary data.</text>
</comment>
<protein>
    <submittedName>
        <fullName evidence="1">Uncharacterized protein</fullName>
    </submittedName>
</protein>
<organism evidence="1 2">
    <name type="scientific">Pistacia atlantica</name>
    <dbReference type="NCBI Taxonomy" id="434234"/>
    <lineage>
        <taxon>Eukaryota</taxon>
        <taxon>Viridiplantae</taxon>
        <taxon>Streptophyta</taxon>
        <taxon>Embryophyta</taxon>
        <taxon>Tracheophyta</taxon>
        <taxon>Spermatophyta</taxon>
        <taxon>Magnoliopsida</taxon>
        <taxon>eudicotyledons</taxon>
        <taxon>Gunneridae</taxon>
        <taxon>Pentapetalae</taxon>
        <taxon>rosids</taxon>
        <taxon>malvids</taxon>
        <taxon>Sapindales</taxon>
        <taxon>Anacardiaceae</taxon>
        <taxon>Pistacia</taxon>
    </lineage>
</organism>
<proteinExistence type="predicted"/>